<dbReference type="InterPro" id="IPR022749">
    <property type="entry name" value="D12N6_MeTrfase_N"/>
</dbReference>
<sequence>MAIKKTELYSSLWASCDELRGGMDASQYKDYVLTMLFMKYVSDKYKGDPYGMIVVPTGASFDDLITLKNDKEIGDKINKIIAALAEENDLKGVIDVADFNDEDKLGKGKEMVDRLTKLVGIFQGLDLSDNRADGDDLLGDAYEYLMRHFATESGKSKGQFYTPSEVSQILAKVVGITKDTPQDATVYDPTCGSGSLLLKASDEAPRGLSIFGQEMDNATSALARMNMILHNNATAKIWKGNTLADPQWKDAADKLKTFDFSVANPPFSNKNWTSGLNPKDDLFKRFVWGTPPEKNGDYTFLLHILTSLKSTGKGAVILPHGVLFRGNAEADIRENLIKQGYIKGIIGLPANLFYGTGIPACIIVIDKEHAQKAVADLDENGDGKMQGRSIFMIDASKGFIKDGNKNRLRSQDIHKIVDVFNKGLELERFSRLVSVDEIAKNDYNLNIPRYIDSSEPEDLHDLSAHLQGGIPNKDIDALEHFWQVFPNIRATLFGEKQGQAVREGYSHGLVEASKVKSSILAHQEFKDFADRSLLPFKAWVKQAALTEISLGDSPKELIHEISEQLLTGYANSELLSKYDIYQILMDYWADTLQDDVYVLVQDDWIAGKVLRELVAVKGEKLKETPDLIIAKKKYKAELIPPSLMVARYFADKQQAIDELQAKQDAATQALESYLEEQGGEDGLLVESINDKDKITKASVAARTKLATDSEELAALKQATKLFNADAAAKKAVKTAIEALDLAVFNQYPELSIDEVKVLIVEDKWHATLQTNIVAEIERITQQMANRVKQLEERYSAPLPTLTKSVDDLSDKVANHLKAMGLEWTL</sequence>
<feature type="domain" description="N6 adenine-specific DNA methyltransferase N-terminal" evidence="10">
    <location>
        <begin position="10"/>
        <end position="122"/>
    </location>
</feature>
<dbReference type="RefSeq" id="WP_017086800.1">
    <property type="nucleotide sequence ID" value="NZ_CAWNZY010000070.1"/>
</dbReference>
<dbReference type="InterPro" id="IPR051537">
    <property type="entry name" value="DNA_Adenine_Mtase"/>
</dbReference>
<evidence type="ECO:0000256" key="6">
    <source>
        <dbReference type="ARBA" id="ARBA00022747"/>
    </source>
</evidence>
<evidence type="ECO:0000256" key="2">
    <source>
        <dbReference type="ARBA" id="ARBA00011900"/>
    </source>
</evidence>
<dbReference type="InterPro" id="IPR003356">
    <property type="entry name" value="DNA_methylase_A-5"/>
</dbReference>
<dbReference type="AlphaFoldDB" id="A0A2T5E022"/>
<organism evidence="11 12">
    <name type="scientific">Vibrio splendidus</name>
    <dbReference type="NCBI Taxonomy" id="29497"/>
    <lineage>
        <taxon>Bacteria</taxon>
        <taxon>Pseudomonadati</taxon>
        <taxon>Pseudomonadota</taxon>
        <taxon>Gammaproteobacteria</taxon>
        <taxon>Vibrionales</taxon>
        <taxon>Vibrionaceae</taxon>
        <taxon>Vibrio</taxon>
    </lineage>
</organism>
<comment type="caution">
    <text evidence="11">The sequence shown here is derived from an EMBL/GenBank/DDBJ whole genome shotgun (WGS) entry which is preliminary data.</text>
</comment>
<evidence type="ECO:0000256" key="4">
    <source>
        <dbReference type="ARBA" id="ARBA00022679"/>
    </source>
</evidence>
<dbReference type="PANTHER" id="PTHR42933">
    <property type="entry name" value="SLR6095 PROTEIN"/>
    <property type="match status" value="1"/>
</dbReference>
<dbReference type="PANTHER" id="PTHR42933:SF3">
    <property type="entry name" value="TYPE I RESTRICTION ENZYME MJAVIII METHYLASE SUBUNIT"/>
    <property type="match status" value="1"/>
</dbReference>
<evidence type="ECO:0000313" key="11">
    <source>
        <dbReference type="EMBL" id="PTP12681.1"/>
    </source>
</evidence>
<dbReference type="EMBL" id="PIGA01000057">
    <property type="protein sequence ID" value="PTP12681.1"/>
    <property type="molecule type" value="Genomic_DNA"/>
</dbReference>
<dbReference type="InterPro" id="IPR029063">
    <property type="entry name" value="SAM-dependent_MTases_sf"/>
</dbReference>
<keyword evidence="6" id="KW-0680">Restriction system</keyword>
<evidence type="ECO:0000313" key="12">
    <source>
        <dbReference type="Proteomes" id="UP000244080"/>
    </source>
</evidence>
<dbReference type="Gene3D" id="1.20.1260.30">
    <property type="match status" value="2"/>
</dbReference>
<dbReference type="NCBIfam" id="TIGR00497">
    <property type="entry name" value="hsdM"/>
    <property type="match status" value="1"/>
</dbReference>
<evidence type="ECO:0000259" key="9">
    <source>
        <dbReference type="Pfam" id="PF02384"/>
    </source>
</evidence>
<comment type="catalytic activity">
    <reaction evidence="7">
        <text>a 2'-deoxyadenosine in DNA + S-adenosyl-L-methionine = an N(6)-methyl-2'-deoxyadenosine in DNA + S-adenosyl-L-homocysteine + H(+)</text>
        <dbReference type="Rhea" id="RHEA:15197"/>
        <dbReference type="Rhea" id="RHEA-COMP:12418"/>
        <dbReference type="Rhea" id="RHEA-COMP:12419"/>
        <dbReference type="ChEBI" id="CHEBI:15378"/>
        <dbReference type="ChEBI" id="CHEBI:57856"/>
        <dbReference type="ChEBI" id="CHEBI:59789"/>
        <dbReference type="ChEBI" id="CHEBI:90615"/>
        <dbReference type="ChEBI" id="CHEBI:90616"/>
        <dbReference type="EC" id="2.1.1.72"/>
    </reaction>
</comment>
<dbReference type="InterPro" id="IPR004546">
    <property type="entry name" value="Restrct_endonuc_T1M"/>
</dbReference>
<evidence type="ECO:0000256" key="3">
    <source>
        <dbReference type="ARBA" id="ARBA00022603"/>
    </source>
</evidence>
<dbReference type="Gene3D" id="3.40.50.150">
    <property type="entry name" value="Vaccinia Virus protein VP39"/>
    <property type="match status" value="1"/>
</dbReference>
<dbReference type="Proteomes" id="UP000244080">
    <property type="component" value="Unassembled WGS sequence"/>
</dbReference>
<dbReference type="GO" id="GO:0009007">
    <property type="term" value="F:site-specific DNA-methyltransferase (adenine-specific) activity"/>
    <property type="evidence" value="ECO:0007669"/>
    <property type="project" value="UniProtKB-EC"/>
</dbReference>
<dbReference type="EC" id="2.1.1.72" evidence="2"/>
<keyword evidence="3" id="KW-0489">Methyltransferase</keyword>
<comment type="similarity">
    <text evidence="1">Belongs to the N(4)/N(6)-methyltransferase family.</text>
</comment>
<proteinExistence type="inferred from homology"/>
<gene>
    <name evidence="11" type="ORF">CWO36_23000</name>
</gene>
<feature type="coiled-coil region" evidence="8">
    <location>
        <begin position="649"/>
        <end position="676"/>
    </location>
</feature>
<dbReference type="PRINTS" id="PR00507">
    <property type="entry name" value="N12N6MTFRASE"/>
</dbReference>
<keyword evidence="4" id="KW-0808">Transferase</keyword>
<evidence type="ECO:0000259" key="10">
    <source>
        <dbReference type="Pfam" id="PF12161"/>
    </source>
</evidence>
<dbReference type="GO" id="GO:0003677">
    <property type="term" value="F:DNA binding"/>
    <property type="evidence" value="ECO:0007669"/>
    <property type="project" value="InterPro"/>
</dbReference>
<reference evidence="11 12" key="1">
    <citation type="submission" date="2017-11" db="EMBL/GenBank/DDBJ databases">
        <title>Population delineation of vibrios coincides with oyster pathogenicity.</title>
        <authorList>
            <person name="Bruto M."/>
            <person name="Labreuche Y."/>
            <person name="James A."/>
            <person name="Piel D."/>
            <person name="Chenivesse S."/>
            <person name="Petton B."/>
            <person name="Polz M.F."/>
            <person name="Le Roux F."/>
        </authorList>
    </citation>
    <scope>NUCLEOTIDE SEQUENCE [LARGE SCALE GENOMIC DNA]</scope>
    <source>
        <strain evidence="11 12">1F_55</strain>
    </source>
</reference>
<evidence type="ECO:0000256" key="7">
    <source>
        <dbReference type="ARBA" id="ARBA00047942"/>
    </source>
</evidence>
<name>A0A2T5E022_VIBSP</name>
<dbReference type="GO" id="GO:0009307">
    <property type="term" value="P:DNA restriction-modification system"/>
    <property type="evidence" value="ECO:0007669"/>
    <property type="project" value="UniProtKB-KW"/>
</dbReference>
<dbReference type="GO" id="GO:0008170">
    <property type="term" value="F:N-methyltransferase activity"/>
    <property type="evidence" value="ECO:0007669"/>
    <property type="project" value="InterPro"/>
</dbReference>
<evidence type="ECO:0000256" key="5">
    <source>
        <dbReference type="ARBA" id="ARBA00022691"/>
    </source>
</evidence>
<keyword evidence="5" id="KW-0949">S-adenosyl-L-methionine</keyword>
<evidence type="ECO:0000256" key="1">
    <source>
        <dbReference type="ARBA" id="ARBA00006594"/>
    </source>
</evidence>
<dbReference type="InterPro" id="IPR038333">
    <property type="entry name" value="T1MK-like_N_sf"/>
</dbReference>
<evidence type="ECO:0000256" key="8">
    <source>
        <dbReference type="SAM" id="Coils"/>
    </source>
</evidence>
<keyword evidence="8" id="KW-0175">Coiled coil</keyword>
<protein>
    <recommendedName>
        <fullName evidence="2">site-specific DNA-methyltransferase (adenine-specific)</fullName>
        <ecNumber evidence="2">2.1.1.72</ecNumber>
    </recommendedName>
</protein>
<feature type="domain" description="DNA methylase adenine-specific" evidence="9">
    <location>
        <begin position="135"/>
        <end position="457"/>
    </location>
</feature>
<dbReference type="SUPFAM" id="SSF53335">
    <property type="entry name" value="S-adenosyl-L-methionine-dependent methyltransferases"/>
    <property type="match status" value="1"/>
</dbReference>
<dbReference type="Pfam" id="PF12161">
    <property type="entry name" value="HsdM_N"/>
    <property type="match status" value="1"/>
</dbReference>
<dbReference type="GO" id="GO:0032259">
    <property type="term" value="P:methylation"/>
    <property type="evidence" value="ECO:0007669"/>
    <property type="project" value="UniProtKB-KW"/>
</dbReference>
<accession>A0A2T5E022</accession>
<dbReference type="Pfam" id="PF02384">
    <property type="entry name" value="N6_Mtase"/>
    <property type="match status" value="1"/>
</dbReference>